<dbReference type="RefSeq" id="WP_011515478.1">
    <property type="nucleotide sequence ID" value="NC_007973.1"/>
</dbReference>
<dbReference type="PANTHER" id="PTHR38033">
    <property type="entry name" value="MEMBRANE PROTEIN-RELATED"/>
    <property type="match status" value="1"/>
</dbReference>
<gene>
    <name evidence="3" type="ordered locus">Rmet_0621</name>
</gene>
<evidence type="ECO:0000259" key="2">
    <source>
        <dbReference type="Pfam" id="PF09850"/>
    </source>
</evidence>
<keyword evidence="1" id="KW-0472">Membrane</keyword>
<dbReference type="KEGG" id="rme:Rmet_0621"/>
<dbReference type="EMBL" id="CP000352">
    <property type="protein sequence ID" value="ABF07507.1"/>
    <property type="molecule type" value="Genomic_DNA"/>
</dbReference>
<dbReference type="PANTHER" id="PTHR38033:SF1">
    <property type="entry name" value="DOTU FAMILY TYPE IV_VI SECRETION SYSTEM PROTEIN"/>
    <property type="match status" value="1"/>
</dbReference>
<dbReference type="InterPro" id="IPR017732">
    <property type="entry name" value="T4/T6SS_DotU"/>
</dbReference>
<dbReference type="Gene3D" id="1.25.40.590">
    <property type="entry name" value="Type IV / VI secretion system, DotU"/>
    <property type="match status" value="1"/>
</dbReference>
<evidence type="ECO:0000256" key="1">
    <source>
        <dbReference type="SAM" id="Phobius"/>
    </source>
</evidence>
<dbReference type="eggNOG" id="COG3455">
    <property type="taxonomic scope" value="Bacteria"/>
</dbReference>
<feature type="transmembrane region" description="Helical" evidence="1">
    <location>
        <begin position="188"/>
        <end position="205"/>
    </location>
</feature>
<dbReference type="STRING" id="266264.Rmet_0621"/>
<dbReference type="HOGENOM" id="CLU_071818_2_1_4"/>
<sequence>MTTLTTILPLALRDTALTVTELADEAAPDDSFAMFRKKCLEQVTRLREEFLAAGHAPAVVEDAAYAQCALLDEYALRRLTGDERSAWEREPLQVQEFHSHNAGEELIARIERRLAEAQPVIPLLVVFHAVLGLGFQGKFALEGNAAREALMHAIDERLQRAGVQKATGPVIVTAGKARGWRGLSLSPLAWVAIALVGAGLVYFALDRWLAVSIARLAS</sequence>
<feature type="domain" description="Type IV / VI secretion system DotU" evidence="2">
    <location>
        <begin position="11"/>
        <end position="205"/>
    </location>
</feature>
<proteinExistence type="predicted"/>
<dbReference type="Proteomes" id="UP000002429">
    <property type="component" value="Chromosome"/>
</dbReference>
<organism evidence="3 4">
    <name type="scientific">Cupriavidus metallidurans (strain ATCC 43123 / DSM 2839 / NBRC 102507 / CH34)</name>
    <name type="common">Ralstonia metallidurans</name>
    <dbReference type="NCBI Taxonomy" id="266264"/>
    <lineage>
        <taxon>Bacteria</taxon>
        <taxon>Pseudomonadati</taxon>
        <taxon>Pseudomonadota</taxon>
        <taxon>Betaproteobacteria</taxon>
        <taxon>Burkholderiales</taxon>
        <taxon>Burkholderiaceae</taxon>
        <taxon>Cupriavidus</taxon>
    </lineage>
</organism>
<reference evidence="4" key="1">
    <citation type="journal article" date="2010" name="PLoS ONE">
        <title>The complete genome sequence of Cupriavidus metallidurans strain CH34, a master survivalist in harsh and anthropogenic environments.</title>
        <authorList>
            <person name="Janssen P.J."/>
            <person name="Van Houdt R."/>
            <person name="Moors H."/>
            <person name="Monsieurs P."/>
            <person name="Morin N."/>
            <person name="Michaux A."/>
            <person name="Benotmane M.A."/>
            <person name="Leys N."/>
            <person name="Vallaeys T."/>
            <person name="Lapidus A."/>
            <person name="Monchy S."/>
            <person name="Medigue C."/>
            <person name="Taghavi S."/>
            <person name="McCorkle S."/>
            <person name="Dunn J."/>
            <person name="van der Lelie D."/>
            <person name="Mergeay M."/>
        </authorList>
    </citation>
    <scope>NUCLEOTIDE SEQUENCE [LARGE SCALE GENOMIC DNA]</scope>
    <source>
        <strain evidence="4">ATCC 43123 / DSM 2839 / NBRC 102507 / CH34</strain>
    </source>
</reference>
<name>Q1LQR9_CUPMC</name>
<dbReference type="AlphaFoldDB" id="Q1LQR9"/>
<keyword evidence="1" id="KW-0812">Transmembrane</keyword>
<dbReference type="InterPro" id="IPR038522">
    <property type="entry name" value="T4/T6SS_DotU_sf"/>
</dbReference>
<evidence type="ECO:0000313" key="3">
    <source>
        <dbReference type="EMBL" id="ABF07507.1"/>
    </source>
</evidence>
<protein>
    <recommendedName>
        <fullName evidence="2">Type IV / VI secretion system DotU domain-containing protein</fullName>
    </recommendedName>
</protein>
<keyword evidence="1" id="KW-1133">Transmembrane helix</keyword>
<accession>Q1LQR9</accession>
<dbReference type="NCBIfam" id="TIGR03349">
    <property type="entry name" value="IV_VI_DotU"/>
    <property type="match status" value="1"/>
</dbReference>
<evidence type="ECO:0000313" key="4">
    <source>
        <dbReference type="Proteomes" id="UP000002429"/>
    </source>
</evidence>
<dbReference type="Pfam" id="PF09850">
    <property type="entry name" value="DotU"/>
    <property type="match status" value="1"/>
</dbReference>
<keyword evidence="4" id="KW-1185">Reference proteome</keyword>